<dbReference type="PANTHER" id="PTHR11895:SF151">
    <property type="entry name" value="GLUTAMYL-TRNA(GLN) AMIDOTRANSFERASE SUBUNIT A"/>
    <property type="match status" value="1"/>
</dbReference>
<dbReference type="KEGG" id="swd:Swoo_0229"/>
<protein>
    <submittedName>
        <fullName evidence="2">Amidase</fullName>
    </submittedName>
</protein>
<evidence type="ECO:0000259" key="1">
    <source>
        <dbReference type="Pfam" id="PF01425"/>
    </source>
</evidence>
<dbReference type="RefSeq" id="WP_012322879.1">
    <property type="nucleotide sequence ID" value="NC_010506.1"/>
</dbReference>
<dbReference type="Gene3D" id="3.90.1300.10">
    <property type="entry name" value="Amidase signature (AS) domain"/>
    <property type="match status" value="1"/>
</dbReference>
<reference evidence="2 3" key="1">
    <citation type="submission" date="2008-02" db="EMBL/GenBank/DDBJ databases">
        <title>Complete sequence of Shewanella woodyi ATCC 51908.</title>
        <authorList>
            <consortium name="US DOE Joint Genome Institute"/>
            <person name="Copeland A."/>
            <person name="Lucas S."/>
            <person name="Lapidus A."/>
            <person name="Glavina del Rio T."/>
            <person name="Dalin E."/>
            <person name="Tice H."/>
            <person name="Bruce D."/>
            <person name="Goodwin L."/>
            <person name="Pitluck S."/>
            <person name="Sims D."/>
            <person name="Brettin T."/>
            <person name="Detter J.C."/>
            <person name="Han C."/>
            <person name="Kuske C.R."/>
            <person name="Schmutz J."/>
            <person name="Larimer F."/>
            <person name="Land M."/>
            <person name="Hauser L."/>
            <person name="Kyrpides N."/>
            <person name="Lykidis A."/>
            <person name="Zhao J.-S."/>
            <person name="Richardson P."/>
        </authorList>
    </citation>
    <scope>NUCLEOTIDE SEQUENCE [LARGE SCALE GENOMIC DNA]</scope>
    <source>
        <strain evidence="3">ATCC 51908 / MS32</strain>
    </source>
</reference>
<evidence type="ECO:0000313" key="2">
    <source>
        <dbReference type="EMBL" id="ACA84530.1"/>
    </source>
</evidence>
<organism evidence="2 3">
    <name type="scientific">Shewanella woodyi (strain ATCC 51908 / MS32)</name>
    <dbReference type="NCBI Taxonomy" id="392500"/>
    <lineage>
        <taxon>Bacteria</taxon>
        <taxon>Pseudomonadati</taxon>
        <taxon>Pseudomonadota</taxon>
        <taxon>Gammaproteobacteria</taxon>
        <taxon>Alteromonadales</taxon>
        <taxon>Shewanellaceae</taxon>
        <taxon>Shewanella</taxon>
    </lineage>
</organism>
<dbReference type="GO" id="GO:0003824">
    <property type="term" value="F:catalytic activity"/>
    <property type="evidence" value="ECO:0007669"/>
    <property type="project" value="InterPro"/>
</dbReference>
<dbReference type="eggNOG" id="COG0154">
    <property type="taxonomic scope" value="Bacteria"/>
</dbReference>
<dbReference type="HOGENOM" id="CLU_009600_0_3_6"/>
<dbReference type="EMBL" id="CP000961">
    <property type="protein sequence ID" value="ACA84530.1"/>
    <property type="molecule type" value="Genomic_DNA"/>
</dbReference>
<dbReference type="STRING" id="392500.Swoo_0229"/>
<name>B1KMB7_SHEWM</name>
<dbReference type="AlphaFoldDB" id="B1KMB7"/>
<accession>B1KMB7</accession>
<dbReference type="SUPFAM" id="SSF75304">
    <property type="entry name" value="Amidase signature (AS) enzymes"/>
    <property type="match status" value="1"/>
</dbReference>
<gene>
    <name evidence="2" type="ordered locus">Swoo_0229</name>
</gene>
<dbReference type="Pfam" id="PF01425">
    <property type="entry name" value="Amidase"/>
    <property type="match status" value="1"/>
</dbReference>
<proteinExistence type="predicted"/>
<dbReference type="InterPro" id="IPR023631">
    <property type="entry name" value="Amidase_dom"/>
</dbReference>
<dbReference type="InterPro" id="IPR000120">
    <property type="entry name" value="Amidase"/>
</dbReference>
<sequence>MTIKDETKKQILQLHQKVDFQYGRSTGFSDYHAYLYQNKQASHKQVDNLSEGDINNQVLYGMTIAVKDNIEVAGMPNTLGNKALAGHIPQHDACIITRLKEAGAVINGKANMHELALGVTNINPSYGHALNAYNPEYFAGGSSGGTAVAVALGLADAGIGTDTGGSSRIPAALNGIVGFRPTTGRYPNDGLGLISKTRDTAGPMAKDVDTLARLDAVLAGEPSIDSLPSFPPKKLRLGIPRAYFYGNTEPAVLAAVEDVLQALAKAGVTLIEVDPQGIEALNQSISFPVVLYEAKQHIQDYVEKALPGTAIEDFAAQICSGDVKNLVDSIFNQPIPEPMYQEAINSFRPKLQSLYQDYFDKHRLDAVIFPATPLTAQKITNDNDLVILNGSEEPTFSTYIRNADPASNAGIPGLVIPIGFNPEGLPISLEIDGPAGSDRQVITIGKLIETIIKNL</sequence>
<dbReference type="PANTHER" id="PTHR11895">
    <property type="entry name" value="TRANSAMIDASE"/>
    <property type="match status" value="1"/>
</dbReference>
<keyword evidence="3" id="KW-1185">Reference proteome</keyword>
<evidence type="ECO:0000313" key="3">
    <source>
        <dbReference type="Proteomes" id="UP000002168"/>
    </source>
</evidence>
<dbReference type="InterPro" id="IPR036928">
    <property type="entry name" value="AS_sf"/>
</dbReference>
<dbReference type="Proteomes" id="UP000002168">
    <property type="component" value="Chromosome"/>
</dbReference>
<feature type="domain" description="Amidase" evidence="1">
    <location>
        <begin position="36"/>
        <end position="441"/>
    </location>
</feature>